<dbReference type="SUPFAM" id="SSF53067">
    <property type="entry name" value="Actin-like ATPase domain"/>
    <property type="match status" value="1"/>
</dbReference>
<gene>
    <name evidence="2" type="ORF">HLB09_02995</name>
</gene>
<organism evidence="2 3">
    <name type="scientific">Pseudokineococcus marinus</name>
    <dbReference type="NCBI Taxonomy" id="351215"/>
    <lineage>
        <taxon>Bacteria</taxon>
        <taxon>Bacillati</taxon>
        <taxon>Actinomycetota</taxon>
        <taxon>Actinomycetes</taxon>
        <taxon>Kineosporiales</taxon>
        <taxon>Kineosporiaceae</taxon>
        <taxon>Pseudokineococcus</taxon>
    </lineage>
</organism>
<dbReference type="Pfam" id="PF00480">
    <property type="entry name" value="ROK"/>
    <property type="match status" value="1"/>
</dbReference>
<keyword evidence="3" id="KW-1185">Reference proteome</keyword>
<comment type="similarity">
    <text evidence="1">Belongs to the ROK (NagC/XylR) family.</text>
</comment>
<dbReference type="EMBL" id="JABEMA010000019">
    <property type="protein sequence ID" value="NNH22071.1"/>
    <property type="molecule type" value="Genomic_DNA"/>
</dbReference>
<dbReference type="PANTHER" id="PTHR18964:SF149">
    <property type="entry name" value="BIFUNCTIONAL UDP-N-ACETYLGLUCOSAMINE 2-EPIMERASE_N-ACETYLMANNOSAMINE KINASE"/>
    <property type="match status" value="1"/>
</dbReference>
<dbReference type="Proteomes" id="UP000555552">
    <property type="component" value="Unassembled WGS sequence"/>
</dbReference>
<evidence type="ECO:0000256" key="1">
    <source>
        <dbReference type="ARBA" id="ARBA00006479"/>
    </source>
</evidence>
<reference evidence="2 3" key="1">
    <citation type="submission" date="2020-05" db="EMBL/GenBank/DDBJ databases">
        <title>MicrobeNet Type strains.</title>
        <authorList>
            <person name="Nicholson A.C."/>
        </authorList>
    </citation>
    <scope>NUCLEOTIDE SEQUENCE [LARGE SCALE GENOMIC DNA]</scope>
    <source>
        <strain evidence="2 3">JCM 14547</strain>
    </source>
</reference>
<sequence>MLAPDGPRPASRGDGRCCVAHAAPRPTGAGQVAGLGAVRGRGRSRAEPDSVVAVDVGGTGLKGARFSLDGAVLERRTLPTPVAQGPGAVLDAVAALAAGLTAPTTCAVGIGCPGLLDTGAGVVRYAPNLGLRDAPLVEAVRRRTELPVVLEHDVRAACLAEGRLGAAPGARDLLLVVLGTGIAAGLVVGGVPVVGATGAAGELGHLPVVPGGEPCTCGQRGCLEVYSSAGGLVRRYRAAGGDADVTTAAELAARLPGDALAARLWGEGARALATALVTSTLLLDPSLVVLAGGLSGAGERLSRPVEAALAEGLAWRPPPPVVISPLGGRAGLVGAALRAVDLHGGGSGAWAPAVAAAS</sequence>
<protein>
    <submittedName>
        <fullName evidence="2">ROK family protein</fullName>
    </submittedName>
</protein>
<dbReference type="AlphaFoldDB" id="A0A849BHM2"/>
<dbReference type="PANTHER" id="PTHR18964">
    <property type="entry name" value="ROK (REPRESSOR, ORF, KINASE) FAMILY"/>
    <property type="match status" value="1"/>
</dbReference>
<dbReference type="InterPro" id="IPR043129">
    <property type="entry name" value="ATPase_NBD"/>
</dbReference>
<name>A0A849BHM2_9ACTN</name>
<dbReference type="InterPro" id="IPR000600">
    <property type="entry name" value="ROK"/>
</dbReference>
<dbReference type="Gene3D" id="3.30.420.40">
    <property type="match status" value="2"/>
</dbReference>
<accession>A0A849BHM2</accession>
<proteinExistence type="inferred from homology"/>
<comment type="caution">
    <text evidence="2">The sequence shown here is derived from an EMBL/GenBank/DDBJ whole genome shotgun (WGS) entry which is preliminary data.</text>
</comment>
<evidence type="ECO:0000313" key="2">
    <source>
        <dbReference type="EMBL" id="NNH22071.1"/>
    </source>
</evidence>
<evidence type="ECO:0000313" key="3">
    <source>
        <dbReference type="Proteomes" id="UP000555552"/>
    </source>
</evidence>